<keyword evidence="4" id="KW-1185">Reference proteome</keyword>
<dbReference type="Proteomes" id="UP000230444">
    <property type="component" value="Segment"/>
</dbReference>
<evidence type="ECO:0000313" key="4">
    <source>
        <dbReference type="Proteomes" id="UP000231470"/>
    </source>
</evidence>
<reference evidence="2 3" key="1">
    <citation type="submission" date="2016-11" db="EMBL/GenBank/DDBJ databases">
        <title>Complete genome of the first virulent bacteriophage infecting the opportunist pathogen Serratia rubidaea.</title>
        <authorList>
            <person name="Xing S."/>
            <person name="Ma T."/>
            <person name="Zhang X."/>
            <person name="Huang Y."/>
            <person name="Mi Z."/>
            <person name="Sun Q."/>
            <person name="An X."/>
            <person name="Fan H."/>
            <person name="Wu S."/>
            <person name="Lin W."/>
            <person name="Tong Y."/>
        </authorList>
    </citation>
    <scope>NUCLEOTIDE SEQUENCE [LARGE SCALE GENOMIC DNA]</scope>
</reference>
<evidence type="ECO:0000313" key="1">
    <source>
        <dbReference type="EMBL" id="ANM47175.1"/>
    </source>
</evidence>
<dbReference type="EMBL" id="KY073123">
    <property type="protein sequence ID" value="APD20083.1"/>
    <property type="molecule type" value="Genomic_DNA"/>
</dbReference>
<dbReference type="Proteomes" id="UP000231470">
    <property type="component" value="Segment"/>
</dbReference>
<evidence type="ECO:0000313" key="2">
    <source>
        <dbReference type="EMBL" id="APD20083.1"/>
    </source>
</evidence>
<dbReference type="GeneID" id="40092457"/>
<name>A0A1J0MFU9_9CAUD</name>
<sequence length="98" mass="11676">MLTKDVYFKYARQTFGSFRTVEKFLVDSFCFDGEPMEFHHSNFKPKEVVGNQFIKLFCRCGACDFNDDGRWMHEYQCNCCGKYITVYRRNEHGQDPES</sequence>
<proteinExistence type="predicted"/>
<protein>
    <submittedName>
        <fullName evidence="2">Uncharacterized protein</fullName>
    </submittedName>
</protein>
<dbReference type="OrthoDB" id="15966at10239"/>
<dbReference type="EMBL" id="KX147096">
    <property type="protein sequence ID" value="ANM47175.1"/>
    <property type="molecule type" value="Genomic_DNA"/>
</dbReference>
<evidence type="ECO:0000313" key="3">
    <source>
        <dbReference type="Proteomes" id="UP000230444"/>
    </source>
</evidence>
<organism evidence="2 3">
    <name type="scientific">Serratia phage vB_Sru_IME250</name>
    <dbReference type="NCBI Taxonomy" id="1852640"/>
    <lineage>
        <taxon>Viruses</taxon>
        <taxon>Duplodnaviria</taxon>
        <taxon>Heunggongvirae</taxon>
        <taxon>Uroviricota</taxon>
        <taxon>Caudoviricetes</taxon>
        <taxon>Pantevenvirales</taxon>
        <taxon>Ackermannviridae</taxon>
        <taxon>Taipeivirus</taxon>
        <taxon>Taipeivirus IME250</taxon>
    </lineage>
</organism>
<accession>A0A1J0MFU9</accession>
<dbReference type="KEGG" id="vg:40092457"/>
<reference evidence="1 4" key="2">
    <citation type="journal article" date="2017" name="Arch. Virol.">
        <title>First complete genome sequence of a virulent bacteriophage infecting the opportunistic pathogen Serratia rubidaea.</title>
        <authorList>
            <person name="Xing S."/>
            <person name="Ma T."/>
            <person name="Zhang X."/>
            <person name="Huang Y."/>
            <person name="Mi Z."/>
            <person name="Sun Q."/>
            <person name="An X."/>
            <person name="Fan H."/>
            <person name="Wu S."/>
            <person name="Wei L."/>
            <person name="Tong Y."/>
        </authorList>
    </citation>
    <scope>NUCLEOTIDE SEQUENCE [LARGE SCALE GENOMIC DNA]</scope>
</reference>
<dbReference type="RefSeq" id="YP_009615976.1">
    <property type="nucleotide sequence ID" value="NC_042047.1"/>
</dbReference>